<evidence type="ECO:0000256" key="3">
    <source>
        <dbReference type="ARBA" id="ARBA00022801"/>
    </source>
</evidence>
<keyword evidence="2" id="KW-0645">Protease</keyword>
<dbReference type="Gene3D" id="3.90.1720.10">
    <property type="entry name" value="endopeptidase domain like (from Nostoc punctiforme)"/>
    <property type="match status" value="1"/>
</dbReference>
<organism evidence="6 7">
    <name type="scientific">Candidatus Fervidibacter sacchari</name>
    <dbReference type="NCBI Taxonomy" id="1448929"/>
    <lineage>
        <taxon>Bacteria</taxon>
        <taxon>Candidatus Fervidibacterota</taxon>
        <taxon>Candidatus Fervidibacter</taxon>
    </lineage>
</organism>
<reference evidence="6 7" key="1">
    <citation type="submission" date="2022-08" db="EMBL/GenBank/DDBJ databases">
        <title>Bacterial and archaeal communities from various locations to study Microbial Dark Matter (Phase II).</title>
        <authorList>
            <person name="Stepanauskas R."/>
        </authorList>
    </citation>
    <scope>NUCLEOTIDE SEQUENCE [LARGE SCALE GENOMIC DNA]</scope>
    <source>
        <strain evidence="6 7">PD1</strain>
    </source>
</reference>
<keyword evidence="4" id="KW-0788">Thiol protease</keyword>
<dbReference type="InterPro" id="IPR000064">
    <property type="entry name" value="NLP_P60_dom"/>
</dbReference>
<proteinExistence type="inferred from homology"/>
<protein>
    <recommendedName>
        <fullName evidence="5">NlpC/P60 domain-containing protein</fullName>
    </recommendedName>
</protein>
<comment type="caution">
    <text evidence="6">The sequence shown here is derived from an EMBL/GenBank/DDBJ whole genome shotgun (WGS) entry which is preliminary data.</text>
</comment>
<sequence>MVKIERWIGLTARGFCVSLLAVPKSALSAGGSYVLRDGKTEGKGGDGVGCKWWLCGLVSALLASSVIASESSPKTHPLVSAAKRYLGIRYRYGGSSPSRGFDCSGFVYYLLRRHGISAPHSAAELFRMGKPVSRSELKPGDLVFFRNTARRRGITHVGIYIGDGKFIHASSGRGCVTITSLSDPYYAARFAGARRLTLRKN</sequence>
<evidence type="ECO:0000313" key="6">
    <source>
        <dbReference type="EMBL" id="MCS3920588.1"/>
    </source>
</evidence>
<dbReference type="PANTHER" id="PTHR47053">
    <property type="entry name" value="MUREIN DD-ENDOPEPTIDASE MEPH-RELATED"/>
    <property type="match status" value="1"/>
</dbReference>
<feature type="domain" description="NlpC/P60" evidence="5">
    <location>
        <begin position="72"/>
        <end position="197"/>
    </location>
</feature>
<dbReference type="Proteomes" id="UP001204798">
    <property type="component" value="Unassembled WGS sequence"/>
</dbReference>
<dbReference type="PROSITE" id="PS51935">
    <property type="entry name" value="NLPC_P60"/>
    <property type="match status" value="1"/>
</dbReference>
<evidence type="ECO:0000313" key="7">
    <source>
        <dbReference type="Proteomes" id="UP001204798"/>
    </source>
</evidence>
<evidence type="ECO:0000256" key="1">
    <source>
        <dbReference type="ARBA" id="ARBA00007074"/>
    </source>
</evidence>
<evidence type="ECO:0000256" key="4">
    <source>
        <dbReference type="ARBA" id="ARBA00022807"/>
    </source>
</evidence>
<dbReference type="EMBL" id="JANUCP010000005">
    <property type="protein sequence ID" value="MCS3920588.1"/>
    <property type="molecule type" value="Genomic_DNA"/>
</dbReference>
<dbReference type="RefSeq" id="WP_259100273.1">
    <property type="nucleotide sequence ID" value="NZ_CP130454.1"/>
</dbReference>
<dbReference type="SUPFAM" id="SSF54001">
    <property type="entry name" value="Cysteine proteinases"/>
    <property type="match status" value="1"/>
</dbReference>
<keyword evidence="7" id="KW-1185">Reference proteome</keyword>
<comment type="similarity">
    <text evidence="1">Belongs to the peptidase C40 family.</text>
</comment>
<keyword evidence="3" id="KW-0378">Hydrolase</keyword>
<dbReference type="InterPro" id="IPR038765">
    <property type="entry name" value="Papain-like_cys_pep_sf"/>
</dbReference>
<dbReference type="PANTHER" id="PTHR47053:SF1">
    <property type="entry name" value="MUREIN DD-ENDOPEPTIDASE MEPH-RELATED"/>
    <property type="match status" value="1"/>
</dbReference>
<gene>
    <name evidence="6" type="ORF">M2350_003017</name>
</gene>
<evidence type="ECO:0000259" key="5">
    <source>
        <dbReference type="PROSITE" id="PS51935"/>
    </source>
</evidence>
<accession>A0ABT2ERJ7</accession>
<evidence type="ECO:0000256" key="2">
    <source>
        <dbReference type="ARBA" id="ARBA00022670"/>
    </source>
</evidence>
<dbReference type="InterPro" id="IPR051202">
    <property type="entry name" value="Peptidase_C40"/>
</dbReference>
<dbReference type="Pfam" id="PF00877">
    <property type="entry name" value="NLPC_P60"/>
    <property type="match status" value="1"/>
</dbReference>
<name>A0ABT2ERJ7_9BACT</name>